<dbReference type="Proteomes" id="UP001560293">
    <property type="component" value="Unassembled WGS sequence"/>
</dbReference>
<keyword evidence="1" id="KW-1133">Transmembrane helix</keyword>
<gene>
    <name evidence="3" type="ORF">AB6N35_13085</name>
    <name evidence="2" type="ORF">M3D93_05405</name>
</gene>
<dbReference type="EMBL" id="JBFTEZ010000002">
    <property type="protein sequence ID" value="MEX6465254.1"/>
    <property type="molecule type" value="Genomic_DNA"/>
</dbReference>
<protein>
    <submittedName>
        <fullName evidence="2">Uncharacterized protein</fullName>
    </submittedName>
</protein>
<organism evidence="2 4">
    <name type="scientific">Dietzia cinnamea</name>
    <dbReference type="NCBI Taxonomy" id="321318"/>
    <lineage>
        <taxon>Bacteria</taxon>
        <taxon>Bacillati</taxon>
        <taxon>Actinomycetota</taxon>
        <taxon>Actinomycetes</taxon>
        <taxon>Mycobacteriales</taxon>
        <taxon>Dietziaceae</taxon>
        <taxon>Dietzia</taxon>
    </lineage>
</organism>
<proteinExistence type="predicted"/>
<evidence type="ECO:0000313" key="2">
    <source>
        <dbReference type="EMBL" id="MCT2117194.1"/>
    </source>
</evidence>
<name>A0AAW5Q4V1_9ACTN</name>
<dbReference type="RefSeq" id="WP_156482559.1">
    <property type="nucleotide sequence ID" value="NZ_JAFFGT010000006.1"/>
</dbReference>
<comment type="caution">
    <text evidence="2">The sequence shown here is derived from an EMBL/GenBank/DDBJ whole genome shotgun (WGS) entry which is preliminary data.</text>
</comment>
<dbReference type="Proteomes" id="UP001206890">
    <property type="component" value="Unassembled WGS sequence"/>
</dbReference>
<keyword evidence="1" id="KW-0472">Membrane</keyword>
<reference evidence="5" key="2">
    <citation type="submission" date="2024-07" db="EMBL/GenBank/DDBJ databases">
        <title>Pseudomonas strain that inhibits Aeromonas fish pathogens.</title>
        <authorList>
            <person name="Wildschutte H."/>
        </authorList>
    </citation>
    <scope>NUCLEOTIDE SEQUENCE [LARGE SCALE GENOMIC DNA]</scope>
    <source>
        <strain evidence="5">n60</strain>
    </source>
</reference>
<feature type="transmembrane region" description="Helical" evidence="1">
    <location>
        <begin position="34"/>
        <end position="51"/>
    </location>
</feature>
<reference evidence="3" key="3">
    <citation type="submission" date="2024-07" db="EMBL/GenBank/DDBJ databases">
        <authorList>
            <person name="Wildschutte H."/>
        </authorList>
    </citation>
    <scope>NUCLEOTIDE SEQUENCE</scope>
    <source>
        <strain evidence="3">N60</strain>
    </source>
</reference>
<evidence type="ECO:0000313" key="4">
    <source>
        <dbReference type="Proteomes" id="UP001206890"/>
    </source>
</evidence>
<sequence length="56" mass="6191">MQPWTTPRRSAVFAFVLLVATAFGRLGELQESGVSLHWPVAGVIALWALVLRDRAE</sequence>
<reference evidence="2" key="1">
    <citation type="submission" date="2022-04" db="EMBL/GenBank/DDBJ databases">
        <title>Human microbiome associated bacterial genomes.</title>
        <authorList>
            <person name="Sandstrom S."/>
            <person name="Salamzade R."/>
            <person name="Kalan L.R."/>
        </authorList>
    </citation>
    <scope>NUCLEOTIDE SEQUENCE</scope>
    <source>
        <strain evidence="2">P3-SID1762</strain>
    </source>
</reference>
<dbReference type="EMBL" id="JALXTC010000016">
    <property type="protein sequence ID" value="MCT2117194.1"/>
    <property type="molecule type" value="Genomic_DNA"/>
</dbReference>
<accession>A0AAW5Q4V1</accession>
<keyword evidence="1" id="KW-0812">Transmembrane</keyword>
<evidence type="ECO:0000313" key="3">
    <source>
        <dbReference type="EMBL" id="MEX6465254.1"/>
    </source>
</evidence>
<evidence type="ECO:0000313" key="5">
    <source>
        <dbReference type="Proteomes" id="UP001560293"/>
    </source>
</evidence>
<dbReference type="AlphaFoldDB" id="A0AAW5Q4V1"/>
<keyword evidence="5" id="KW-1185">Reference proteome</keyword>
<evidence type="ECO:0000256" key="1">
    <source>
        <dbReference type="SAM" id="Phobius"/>
    </source>
</evidence>